<keyword evidence="1" id="KW-1185">Reference proteome</keyword>
<name>A0A915A6V5_PARUN</name>
<evidence type="ECO:0000313" key="1">
    <source>
        <dbReference type="Proteomes" id="UP000887569"/>
    </source>
</evidence>
<dbReference type="WBParaSite" id="PgE214_g001_t07">
    <property type="protein sequence ID" value="PgE214_g001_t07"/>
    <property type="gene ID" value="PgE214_g001"/>
</dbReference>
<sequence>DITESGNKRWSDLQSRVAEHEMENFLCNMIVTGAIPHARIHRPSRIVSLRARKATVEQLDQWANSVRKLTGILN</sequence>
<evidence type="ECO:0000313" key="2">
    <source>
        <dbReference type="WBParaSite" id="PgE214_g001_t07"/>
    </source>
</evidence>
<dbReference type="AlphaFoldDB" id="A0A915A6V5"/>
<reference evidence="2" key="1">
    <citation type="submission" date="2022-11" db="UniProtKB">
        <authorList>
            <consortium name="WormBaseParasite"/>
        </authorList>
    </citation>
    <scope>IDENTIFICATION</scope>
</reference>
<organism evidence="1 2">
    <name type="scientific">Parascaris univalens</name>
    <name type="common">Nematode worm</name>
    <dbReference type="NCBI Taxonomy" id="6257"/>
    <lineage>
        <taxon>Eukaryota</taxon>
        <taxon>Metazoa</taxon>
        <taxon>Ecdysozoa</taxon>
        <taxon>Nematoda</taxon>
        <taxon>Chromadorea</taxon>
        <taxon>Rhabditida</taxon>
        <taxon>Spirurina</taxon>
        <taxon>Ascaridomorpha</taxon>
        <taxon>Ascaridoidea</taxon>
        <taxon>Ascarididae</taxon>
        <taxon>Parascaris</taxon>
    </lineage>
</organism>
<protein>
    <submittedName>
        <fullName evidence="2">PCI domain-containing protein</fullName>
    </submittedName>
</protein>
<accession>A0A915A6V5</accession>
<dbReference type="Proteomes" id="UP000887569">
    <property type="component" value="Unplaced"/>
</dbReference>
<proteinExistence type="predicted"/>